<dbReference type="OrthoDB" id="2685210at2759"/>
<dbReference type="InterPro" id="IPR011990">
    <property type="entry name" value="TPR-like_helical_dom_sf"/>
</dbReference>
<reference evidence="1 2" key="1">
    <citation type="submission" date="2014-04" db="EMBL/GenBank/DDBJ databases">
        <authorList>
            <consortium name="DOE Joint Genome Institute"/>
            <person name="Kuo A."/>
            <person name="Ruytinx J."/>
            <person name="Rineau F."/>
            <person name="Colpaert J."/>
            <person name="Kohler A."/>
            <person name="Nagy L.G."/>
            <person name="Floudas D."/>
            <person name="Copeland A."/>
            <person name="Barry K.W."/>
            <person name="Cichocki N."/>
            <person name="Veneault-Fourrey C."/>
            <person name="LaButti K."/>
            <person name="Lindquist E.A."/>
            <person name="Lipzen A."/>
            <person name="Lundell T."/>
            <person name="Morin E."/>
            <person name="Murat C."/>
            <person name="Sun H."/>
            <person name="Tunlid A."/>
            <person name="Henrissat B."/>
            <person name="Grigoriev I.V."/>
            <person name="Hibbett D.S."/>
            <person name="Martin F."/>
            <person name="Nordberg H.P."/>
            <person name="Cantor M.N."/>
            <person name="Hua S.X."/>
        </authorList>
    </citation>
    <scope>NUCLEOTIDE SEQUENCE [LARGE SCALE GENOMIC DNA]</scope>
    <source>
        <strain evidence="1 2">UH-Slu-Lm8-n1</strain>
    </source>
</reference>
<dbReference type="InParanoid" id="A0A0D0AG95"/>
<dbReference type="Proteomes" id="UP000054485">
    <property type="component" value="Unassembled WGS sequence"/>
</dbReference>
<evidence type="ECO:0000313" key="2">
    <source>
        <dbReference type="Proteomes" id="UP000054485"/>
    </source>
</evidence>
<dbReference type="STRING" id="930992.A0A0D0AG95"/>
<dbReference type="AlphaFoldDB" id="A0A0D0AG95"/>
<reference evidence="2" key="2">
    <citation type="submission" date="2015-01" db="EMBL/GenBank/DDBJ databases">
        <title>Evolutionary Origins and Diversification of the Mycorrhizal Mutualists.</title>
        <authorList>
            <consortium name="DOE Joint Genome Institute"/>
            <consortium name="Mycorrhizal Genomics Consortium"/>
            <person name="Kohler A."/>
            <person name="Kuo A."/>
            <person name="Nagy L.G."/>
            <person name="Floudas D."/>
            <person name="Copeland A."/>
            <person name="Barry K.W."/>
            <person name="Cichocki N."/>
            <person name="Veneault-Fourrey C."/>
            <person name="LaButti K."/>
            <person name="Lindquist E.A."/>
            <person name="Lipzen A."/>
            <person name="Lundell T."/>
            <person name="Morin E."/>
            <person name="Murat C."/>
            <person name="Riley R."/>
            <person name="Ohm R."/>
            <person name="Sun H."/>
            <person name="Tunlid A."/>
            <person name="Henrissat B."/>
            <person name="Grigoriev I.V."/>
            <person name="Hibbett D.S."/>
            <person name="Martin F."/>
        </authorList>
    </citation>
    <scope>NUCLEOTIDE SEQUENCE [LARGE SCALE GENOMIC DNA]</scope>
    <source>
        <strain evidence="2">UH-Slu-Lm8-n1</strain>
    </source>
</reference>
<accession>A0A0D0AG95</accession>
<evidence type="ECO:0000313" key="1">
    <source>
        <dbReference type="EMBL" id="KIK33252.1"/>
    </source>
</evidence>
<name>A0A0D0AG95_9AGAM</name>
<protein>
    <submittedName>
        <fullName evidence="1">Uncharacterized protein</fullName>
    </submittedName>
</protein>
<proteinExistence type="predicted"/>
<organism evidence="1 2">
    <name type="scientific">Suillus luteus UH-Slu-Lm8-n1</name>
    <dbReference type="NCBI Taxonomy" id="930992"/>
    <lineage>
        <taxon>Eukaryota</taxon>
        <taxon>Fungi</taxon>
        <taxon>Dikarya</taxon>
        <taxon>Basidiomycota</taxon>
        <taxon>Agaricomycotina</taxon>
        <taxon>Agaricomycetes</taxon>
        <taxon>Agaricomycetidae</taxon>
        <taxon>Boletales</taxon>
        <taxon>Suillineae</taxon>
        <taxon>Suillaceae</taxon>
        <taxon>Suillus</taxon>
    </lineage>
</organism>
<feature type="non-terminal residue" evidence="1">
    <location>
        <position position="96"/>
    </location>
</feature>
<keyword evidence="2" id="KW-1185">Reference proteome</keyword>
<dbReference type="EMBL" id="KN835985">
    <property type="protein sequence ID" value="KIK33252.1"/>
    <property type="molecule type" value="Genomic_DNA"/>
</dbReference>
<dbReference type="Gene3D" id="1.25.40.10">
    <property type="entry name" value="Tetratricopeptide repeat domain"/>
    <property type="match status" value="1"/>
</dbReference>
<dbReference type="HOGENOM" id="CLU_001305_4_4_1"/>
<sequence length="96" mass="10775">MSRTCFDHRGNDEDLDQAIALDREALALHPVGHPERSKLLNNLAIQLSTRFDYQGNAGDLDQAIALDWEALALHPIGHTDRSKSLHNLANRFSARF</sequence>
<gene>
    <name evidence="1" type="ORF">CY34DRAFT_99921</name>
</gene>